<dbReference type="Proteomes" id="UP001430953">
    <property type="component" value="Unassembled WGS sequence"/>
</dbReference>
<dbReference type="EMBL" id="JADYXP020000013">
    <property type="protein sequence ID" value="KAL0111558.1"/>
    <property type="molecule type" value="Genomic_DNA"/>
</dbReference>
<organism evidence="1 2">
    <name type="scientific">Cardiocondyla obscurior</name>
    <dbReference type="NCBI Taxonomy" id="286306"/>
    <lineage>
        <taxon>Eukaryota</taxon>
        <taxon>Metazoa</taxon>
        <taxon>Ecdysozoa</taxon>
        <taxon>Arthropoda</taxon>
        <taxon>Hexapoda</taxon>
        <taxon>Insecta</taxon>
        <taxon>Pterygota</taxon>
        <taxon>Neoptera</taxon>
        <taxon>Endopterygota</taxon>
        <taxon>Hymenoptera</taxon>
        <taxon>Apocrita</taxon>
        <taxon>Aculeata</taxon>
        <taxon>Formicoidea</taxon>
        <taxon>Formicidae</taxon>
        <taxon>Myrmicinae</taxon>
        <taxon>Cardiocondyla</taxon>
    </lineage>
</organism>
<reference evidence="1 2" key="1">
    <citation type="submission" date="2023-03" db="EMBL/GenBank/DDBJ databases">
        <title>High recombination rates correlate with genetic variation in Cardiocondyla obscurior ants.</title>
        <authorList>
            <person name="Errbii M."/>
        </authorList>
    </citation>
    <scope>NUCLEOTIDE SEQUENCE [LARGE SCALE GENOMIC DNA]</scope>
    <source>
        <strain evidence="1">Alpha-2009</strain>
        <tissue evidence="1">Whole body</tissue>
    </source>
</reference>
<protein>
    <submittedName>
        <fullName evidence="1">Uncharacterized protein</fullName>
    </submittedName>
</protein>
<evidence type="ECO:0000313" key="1">
    <source>
        <dbReference type="EMBL" id="KAL0111558.1"/>
    </source>
</evidence>
<sequence>MHGTDVSTIKKDSQKTAVPTIKLRCDDIMKYVRIKRKRKRKRKKKKKVLLCLKLRNETFRAREIDRPSPPPVSCDSPRFRASDRLRVHVSIENPIMSHVGD</sequence>
<evidence type="ECO:0000313" key="2">
    <source>
        <dbReference type="Proteomes" id="UP001430953"/>
    </source>
</evidence>
<comment type="caution">
    <text evidence="1">The sequence shown here is derived from an EMBL/GenBank/DDBJ whole genome shotgun (WGS) entry which is preliminary data.</text>
</comment>
<keyword evidence="2" id="KW-1185">Reference proteome</keyword>
<dbReference type="AlphaFoldDB" id="A0AAW2F7X1"/>
<gene>
    <name evidence="1" type="ORF">PUN28_013038</name>
</gene>
<proteinExistence type="predicted"/>
<accession>A0AAW2F7X1</accession>
<name>A0AAW2F7X1_9HYME</name>